<feature type="compositionally biased region" description="Basic and acidic residues" evidence="1">
    <location>
        <begin position="148"/>
        <end position="170"/>
    </location>
</feature>
<evidence type="ECO:0000256" key="2">
    <source>
        <dbReference type="SAM" id="SignalP"/>
    </source>
</evidence>
<sequence length="246" mass="27411">MRFSKLFTFASITLGVASALVVPIRRDTTSDVDLELRDNHPNYHKVSFVSKATKHIKVLGLEGHDRQVVEDFHKNTVAAEMDKHGAHFADIHNLAHIEGSADPKMHITVAFRNPANEDILSKYGNPEKTGRKHHIYTLNLPKEYEQAVQHHKEHLENDPEAKRKHDERQAQSKAAKIATDKAREEKRKAEAEALKRKVAEAHMSGQAKAHELAGNAAAHKANRKANKDAKKAAKAAKAAESSKHHG</sequence>
<evidence type="ECO:0000256" key="1">
    <source>
        <dbReference type="SAM" id="MobiDB-lite"/>
    </source>
</evidence>
<dbReference type="OrthoDB" id="2877620at2759"/>
<feature type="signal peptide" evidence="2">
    <location>
        <begin position="1"/>
        <end position="19"/>
    </location>
</feature>
<gene>
    <name evidence="3" type="ORF">CPB84DRAFT_1828919</name>
</gene>
<keyword evidence="4" id="KW-1185">Reference proteome</keyword>
<feature type="chain" id="PRO_5040260278" evidence="2">
    <location>
        <begin position="20"/>
        <end position="246"/>
    </location>
</feature>
<proteinExistence type="predicted"/>
<name>A0A9P5TH55_GYMJU</name>
<reference evidence="3" key="1">
    <citation type="submission" date="2020-11" db="EMBL/GenBank/DDBJ databases">
        <authorList>
            <consortium name="DOE Joint Genome Institute"/>
            <person name="Ahrendt S."/>
            <person name="Riley R."/>
            <person name="Andreopoulos W."/>
            <person name="LaButti K."/>
            <person name="Pangilinan J."/>
            <person name="Ruiz-duenas F.J."/>
            <person name="Barrasa J.M."/>
            <person name="Sanchez-Garcia M."/>
            <person name="Camarero S."/>
            <person name="Miyauchi S."/>
            <person name="Serrano A."/>
            <person name="Linde D."/>
            <person name="Babiker R."/>
            <person name="Drula E."/>
            <person name="Ayuso-Fernandez I."/>
            <person name="Pacheco R."/>
            <person name="Padilla G."/>
            <person name="Ferreira P."/>
            <person name="Barriuso J."/>
            <person name="Kellner H."/>
            <person name="Castanera R."/>
            <person name="Alfaro M."/>
            <person name="Ramirez L."/>
            <person name="Pisabarro A.G."/>
            <person name="Kuo A."/>
            <person name="Tritt A."/>
            <person name="Lipzen A."/>
            <person name="He G."/>
            <person name="Yan M."/>
            <person name="Ng V."/>
            <person name="Cullen D."/>
            <person name="Martin F."/>
            <person name="Rosso M.-N."/>
            <person name="Henrissat B."/>
            <person name="Hibbett D."/>
            <person name="Martinez A.T."/>
            <person name="Grigoriev I.V."/>
        </authorList>
    </citation>
    <scope>NUCLEOTIDE SEQUENCE</scope>
    <source>
        <strain evidence="3">AH 44721</strain>
    </source>
</reference>
<dbReference type="Proteomes" id="UP000724874">
    <property type="component" value="Unassembled WGS sequence"/>
</dbReference>
<feature type="region of interest" description="Disordered" evidence="1">
    <location>
        <begin position="148"/>
        <end position="246"/>
    </location>
</feature>
<dbReference type="EMBL" id="JADNYJ010000176">
    <property type="protein sequence ID" value="KAF8876991.1"/>
    <property type="molecule type" value="Genomic_DNA"/>
</dbReference>
<evidence type="ECO:0000313" key="4">
    <source>
        <dbReference type="Proteomes" id="UP000724874"/>
    </source>
</evidence>
<organism evidence="3 4">
    <name type="scientific">Gymnopilus junonius</name>
    <name type="common">Spectacular rustgill mushroom</name>
    <name type="synonym">Gymnopilus spectabilis subsp. junonius</name>
    <dbReference type="NCBI Taxonomy" id="109634"/>
    <lineage>
        <taxon>Eukaryota</taxon>
        <taxon>Fungi</taxon>
        <taxon>Dikarya</taxon>
        <taxon>Basidiomycota</taxon>
        <taxon>Agaricomycotina</taxon>
        <taxon>Agaricomycetes</taxon>
        <taxon>Agaricomycetidae</taxon>
        <taxon>Agaricales</taxon>
        <taxon>Agaricineae</taxon>
        <taxon>Hymenogastraceae</taxon>
        <taxon>Gymnopilus</taxon>
    </lineage>
</organism>
<accession>A0A9P5TH55</accession>
<protein>
    <submittedName>
        <fullName evidence="3">Uncharacterized protein</fullName>
    </submittedName>
</protein>
<evidence type="ECO:0000313" key="3">
    <source>
        <dbReference type="EMBL" id="KAF8876991.1"/>
    </source>
</evidence>
<comment type="caution">
    <text evidence="3">The sequence shown here is derived from an EMBL/GenBank/DDBJ whole genome shotgun (WGS) entry which is preliminary data.</text>
</comment>
<feature type="compositionally biased region" description="Basic and acidic residues" evidence="1">
    <location>
        <begin position="178"/>
        <end position="200"/>
    </location>
</feature>
<keyword evidence="2" id="KW-0732">Signal</keyword>
<dbReference type="AlphaFoldDB" id="A0A9P5TH55"/>